<sequence>MTSLSLVGGFNLAVNGLLPQGAADGAVFNMLFGQLGGGGGSFVNEVRSARTSTEKSALINAYAQGFAAASGEGGASSSEVPPQSYQANRGNVLSVNISANIAGSSQGASMPEVMQGFGSLANLVDQSQLPEPVQRQTLDGIAGLMAQLQGLFHSQQPTPPNLGTPPSILPAPVNQSSTSADPVWTHETGDGKATIRLGDKYTITADEKDASWTVRNNETGHVTKVHGDPHVDDDGDGKNDFDFKKDMTFQLEDGTKITVNTVPFGNGQTLSSKLTITNGNNAITVEGLGADKDGANNLKVTQSNAGATLDQLTSDGAQTIYERGQDWTNGSGQTVNQALINAGEAGQQNGASSSQNPGLSFNIPTYILPAAPVTTDPWSHESKDGKATIRLGDKYTVTVDEKDASWTVRNNQTGHVTQISGDPHVDDDNNGKNDFDFKKDMTFQLEDGTKITVNTVPYGNGQTLSSKLTITNGSNAITVEGLGADKDGANNLKVTQSNAGATLDQLASDGADTIYERGQDWVDRSGAQVNQAMIDAAEQAFA</sequence>
<dbReference type="InterPro" id="IPR011086">
    <property type="entry name" value="DUF1521"/>
</dbReference>
<dbReference type="RefSeq" id="WP_270169849.1">
    <property type="nucleotide sequence ID" value="NZ_CP089391.1"/>
</dbReference>
<organism evidence="3 4">
    <name type="scientific">Bradyrhizobium xenonodulans</name>
    <dbReference type="NCBI Taxonomy" id="2736875"/>
    <lineage>
        <taxon>Bacteria</taxon>
        <taxon>Pseudomonadati</taxon>
        <taxon>Pseudomonadota</taxon>
        <taxon>Alphaproteobacteria</taxon>
        <taxon>Hyphomicrobiales</taxon>
        <taxon>Nitrobacteraceae</taxon>
        <taxon>Bradyrhizobium</taxon>
    </lineage>
</organism>
<feature type="region of interest" description="Disordered" evidence="1">
    <location>
        <begin position="156"/>
        <end position="190"/>
    </location>
</feature>
<proteinExistence type="predicted"/>
<evidence type="ECO:0000313" key="4">
    <source>
        <dbReference type="Proteomes" id="UP001179614"/>
    </source>
</evidence>
<feature type="domain" description="DUF1521" evidence="2">
    <location>
        <begin position="378"/>
        <end position="540"/>
    </location>
</feature>
<name>A0ABY7MSH4_9BRAD</name>
<reference evidence="3" key="1">
    <citation type="submission" date="2021-12" db="EMBL/GenBank/DDBJ databases">
        <title>Bradyrhizobium xenonodulans sp. nov.</title>
        <authorList>
            <person name="Claassens R."/>
            <person name="Venter S.N."/>
            <person name="Beukes C.W."/>
            <person name="Stepkowski T."/>
            <person name="Steenkamp E.T."/>
        </authorList>
    </citation>
    <scope>NUCLEOTIDE SEQUENCE</scope>
    <source>
        <strain evidence="3">14AB</strain>
    </source>
</reference>
<evidence type="ECO:0000313" key="3">
    <source>
        <dbReference type="EMBL" id="WBL81350.1"/>
    </source>
</evidence>
<gene>
    <name evidence="3" type="ORF">I3J27_13320</name>
</gene>
<dbReference type="Pfam" id="PF07481">
    <property type="entry name" value="DUF1521"/>
    <property type="match status" value="2"/>
</dbReference>
<feature type="compositionally biased region" description="Pro residues" evidence="1">
    <location>
        <begin position="157"/>
        <end position="169"/>
    </location>
</feature>
<accession>A0ABY7MSH4</accession>
<keyword evidence="4" id="KW-1185">Reference proteome</keyword>
<dbReference type="EMBL" id="CP089391">
    <property type="protein sequence ID" value="WBL81350.1"/>
    <property type="molecule type" value="Genomic_DNA"/>
</dbReference>
<dbReference type="Proteomes" id="UP001179614">
    <property type="component" value="Chromosome"/>
</dbReference>
<evidence type="ECO:0000256" key="1">
    <source>
        <dbReference type="SAM" id="MobiDB-lite"/>
    </source>
</evidence>
<evidence type="ECO:0000259" key="2">
    <source>
        <dbReference type="Pfam" id="PF07481"/>
    </source>
</evidence>
<feature type="domain" description="DUF1521" evidence="2">
    <location>
        <begin position="184"/>
        <end position="349"/>
    </location>
</feature>
<protein>
    <submittedName>
        <fullName evidence="3">DUF1521 domain-containing protein</fullName>
    </submittedName>
</protein>